<dbReference type="Proteomes" id="UP000288405">
    <property type="component" value="Unassembled WGS sequence"/>
</dbReference>
<sequence>MASKATSNKDIRGQRGGRPSKRDFILEQAEYLVLEEGAAQLTFDALTQRTGISKGGLLYHFDSKEALIMAMLERYAQRRDVRIADILEQGVPGADPELKAIVLAQITDGEDRLALDAAIMAAAATNPDLLEPIQERSRELWIKLDNAQAGSARARMAWKAAMGHRLLMQFGLLHETPEQAEAFQAELLALLEPIADNESQSSVFG</sequence>
<evidence type="ECO:0000256" key="3">
    <source>
        <dbReference type="ARBA" id="ARBA00023163"/>
    </source>
</evidence>
<keyword evidence="2 4" id="KW-0238">DNA-binding</keyword>
<evidence type="ECO:0000313" key="6">
    <source>
        <dbReference type="EMBL" id="RUO33454.1"/>
    </source>
</evidence>
<dbReference type="PROSITE" id="PS50977">
    <property type="entry name" value="HTH_TETR_2"/>
    <property type="match status" value="1"/>
</dbReference>
<dbReference type="InterPro" id="IPR009057">
    <property type="entry name" value="Homeodomain-like_sf"/>
</dbReference>
<proteinExistence type="predicted"/>
<dbReference type="InterPro" id="IPR001647">
    <property type="entry name" value="HTH_TetR"/>
</dbReference>
<protein>
    <submittedName>
        <fullName evidence="6">TetR/AcrR family transcriptional regulator</fullName>
    </submittedName>
</protein>
<keyword evidence="3" id="KW-0804">Transcription</keyword>
<gene>
    <name evidence="6" type="ORF">CWE11_06315</name>
</gene>
<dbReference type="PANTHER" id="PTHR47506">
    <property type="entry name" value="TRANSCRIPTIONAL REGULATORY PROTEIN"/>
    <property type="match status" value="1"/>
</dbReference>
<accession>A0A432WI25</accession>
<dbReference type="AlphaFoldDB" id="A0A432WI25"/>
<evidence type="ECO:0000256" key="1">
    <source>
        <dbReference type="ARBA" id="ARBA00023015"/>
    </source>
</evidence>
<dbReference type="InterPro" id="IPR041479">
    <property type="entry name" value="TetR_CgmR_C"/>
</dbReference>
<dbReference type="SUPFAM" id="SSF46689">
    <property type="entry name" value="Homeodomain-like"/>
    <property type="match status" value="1"/>
</dbReference>
<feature type="domain" description="HTH tetR-type" evidence="5">
    <location>
        <begin position="19"/>
        <end position="79"/>
    </location>
</feature>
<dbReference type="Pfam" id="PF17937">
    <property type="entry name" value="TetR_C_28"/>
    <property type="match status" value="1"/>
</dbReference>
<dbReference type="PRINTS" id="PR00455">
    <property type="entry name" value="HTHTETR"/>
</dbReference>
<evidence type="ECO:0000313" key="7">
    <source>
        <dbReference type="Proteomes" id="UP000288405"/>
    </source>
</evidence>
<dbReference type="OrthoDB" id="9798857at2"/>
<dbReference type="EMBL" id="PIPM01000005">
    <property type="protein sequence ID" value="RUO33454.1"/>
    <property type="molecule type" value="Genomic_DNA"/>
</dbReference>
<keyword evidence="1" id="KW-0805">Transcription regulation</keyword>
<dbReference type="RefSeq" id="WP_126776763.1">
    <property type="nucleotide sequence ID" value="NZ_PIPM01000005.1"/>
</dbReference>
<feature type="DNA-binding region" description="H-T-H motif" evidence="4">
    <location>
        <begin position="42"/>
        <end position="61"/>
    </location>
</feature>
<dbReference type="PANTHER" id="PTHR47506:SF6">
    <property type="entry name" value="HTH-TYPE TRANSCRIPTIONAL REPRESSOR NEMR"/>
    <property type="match status" value="1"/>
</dbReference>
<evidence type="ECO:0000259" key="5">
    <source>
        <dbReference type="PROSITE" id="PS50977"/>
    </source>
</evidence>
<dbReference type="GO" id="GO:0003677">
    <property type="term" value="F:DNA binding"/>
    <property type="evidence" value="ECO:0007669"/>
    <property type="project" value="UniProtKB-UniRule"/>
</dbReference>
<organism evidence="6 7">
    <name type="scientific">Aliidiomarina sanyensis</name>
    <dbReference type="NCBI Taxonomy" id="1249555"/>
    <lineage>
        <taxon>Bacteria</taxon>
        <taxon>Pseudomonadati</taxon>
        <taxon>Pseudomonadota</taxon>
        <taxon>Gammaproteobacteria</taxon>
        <taxon>Alteromonadales</taxon>
        <taxon>Idiomarinaceae</taxon>
        <taxon>Aliidiomarina</taxon>
    </lineage>
</organism>
<dbReference type="Pfam" id="PF00440">
    <property type="entry name" value="TetR_N"/>
    <property type="match status" value="1"/>
</dbReference>
<keyword evidence="7" id="KW-1185">Reference proteome</keyword>
<reference evidence="6 7" key="1">
    <citation type="journal article" date="2011" name="Front. Microbiol.">
        <title>Genomic signatures of strain selection and enhancement in Bacillus atrophaeus var. globigii, a historical biowarfare simulant.</title>
        <authorList>
            <person name="Gibbons H.S."/>
            <person name="Broomall S.M."/>
            <person name="McNew L.A."/>
            <person name="Daligault H."/>
            <person name="Chapman C."/>
            <person name="Bruce D."/>
            <person name="Karavis M."/>
            <person name="Krepps M."/>
            <person name="McGregor P.A."/>
            <person name="Hong C."/>
            <person name="Park K.H."/>
            <person name="Akmal A."/>
            <person name="Feldman A."/>
            <person name="Lin J.S."/>
            <person name="Chang W.E."/>
            <person name="Higgs B.W."/>
            <person name="Demirev P."/>
            <person name="Lindquist J."/>
            <person name="Liem A."/>
            <person name="Fochler E."/>
            <person name="Read T.D."/>
            <person name="Tapia R."/>
            <person name="Johnson S."/>
            <person name="Bishop-Lilly K.A."/>
            <person name="Detter C."/>
            <person name="Han C."/>
            <person name="Sozhamannan S."/>
            <person name="Rosenzweig C.N."/>
            <person name="Skowronski E.W."/>
        </authorList>
    </citation>
    <scope>NUCLEOTIDE SEQUENCE [LARGE SCALE GENOMIC DNA]</scope>
    <source>
        <strain evidence="6 7">GYP-17</strain>
    </source>
</reference>
<evidence type="ECO:0000256" key="2">
    <source>
        <dbReference type="ARBA" id="ARBA00023125"/>
    </source>
</evidence>
<comment type="caution">
    <text evidence="6">The sequence shown here is derived from an EMBL/GenBank/DDBJ whole genome shotgun (WGS) entry which is preliminary data.</text>
</comment>
<evidence type="ECO:0000256" key="4">
    <source>
        <dbReference type="PROSITE-ProRule" id="PRU00335"/>
    </source>
</evidence>
<name>A0A432WI25_9GAMM</name>
<dbReference type="Gene3D" id="1.10.357.10">
    <property type="entry name" value="Tetracycline Repressor, domain 2"/>
    <property type="match status" value="1"/>
</dbReference>